<dbReference type="SUPFAM" id="SSF52507">
    <property type="entry name" value="Homo-oligomeric flavin-containing Cys decarboxylases, HFCD"/>
    <property type="match status" value="1"/>
</dbReference>
<evidence type="ECO:0000313" key="8">
    <source>
        <dbReference type="Proteomes" id="UP000242793"/>
    </source>
</evidence>
<dbReference type="InterPro" id="IPR003382">
    <property type="entry name" value="Flavoprotein"/>
</dbReference>
<dbReference type="EC" id="6.3.2.5" evidence="3"/>
<keyword evidence="3" id="KW-0511">Multifunctional enzyme</keyword>
<feature type="active site" description="Proton donor" evidence="3">
    <location>
        <position position="165"/>
    </location>
</feature>
<dbReference type="InterPro" id="IPR005252">
    <property type="entry name" value="CoaBC"/>
</dbReference>
<keyword evidence="3" id="KW-0460">Magnesium</keyword>
<comment type="pathway">
    <text evidence="3 4">Cofactor biosynthesis; coenzyme A biosynthesis; CoA from (R)-pantothenate: step 2/5.</text>
</comment>
<dbReference type="GO" id="GO:0004633">
    <property type="term" value="F:phosphopantothenoylcysteine decarboxylase activity"/>
    <property type="evidence" value="ECO:0007669"/>
    <property type="project" value="UniProtKB-UniRule"/>
</dbReference>
<comment type="catalytic activity">
    <reaction evidence="3 4">
        <text>(R)-4'-phosphopantothenate + L-cysteine + CTP = N-[(R)-4-phosphopantothenoyl]-L-cysteine + CMP + diphosphate + H(+)</text>
        <dbReference type="Rhea" id="RHEA:19397"/>
        <dbReference type="ChEBI" id="CHEBI:10986"/>
        <dbReference type="ChEBI" id="CHEBI:15378"/>
        <dbReference type="ChEBI" id="CHEBI:33019"/>
        <dbReference type="ChEBI" id="CHEBI:35235"/>
        <dbReference type="ChEBI" id="CHEBI:37563"/>
        <dbReference type="ChEBI" id="CHEBI:59458"/>
        <dbReference type="ChEBI" id="CHEBI:60377"/>
        <dbReference type="EC" id="6.3.2.5"/>
    </reaction>
</comment>
<evidence type="ECO:0000313" key="7">
    <source>
        <dbReference type="EMBL" id="ARC53492.1"/>
    </source>
</evidence>
<keyword evidence="3" id="KW-0479">Metal-binding</keyword>
<protein>
    <recommendedName>
        <fullName evidence="3">Coenzyme A biosynthesis bifunctional protein CoaBC</fullName>
    </recommendedName>
    <alternativeName>
        <fullName evidence="3">DNA/pantothenate metabolism flavoprotein</fullName>
    </alternativeName>
    <alternativeName>
        <fullName evidence="3">Phosphopantothenoylcysteine synthetase/decarboxylase</fullName>
        <shortName evidence="3">PPCS-PPCDC</shortName>
    </alternativeName>
    <domain>
        <recommendedName>
            <fullName evidence="3">Phosphopantothenoylcysteine decarboxylase</fullName>
            <shortName evidence="3">PPC decarboxylase</shortName>
            <shortName evidence="3">PPC-DC</shortName>
            <ecNumber evidence="3">4.1.1.36</ecNumber>
        </recommendedName>
        <alternativeName>
            <fullName evidence="3">CoaC</fullName>
        </alternativeName>
    </domain>
    <domain>
        <recommendedName>
            <fullName evidence="3">Phosphopantothenate--cysteine ligase</fullName>
            <ecNumber evidence="3">6.3.2.5</ecNumber>
        </recommendedName>
        <alternativeName>
            <fullName evidence="3">CoaB</fullName>
        </alternativeName>
        <alternativeName>
            <fullName evidence="3">Phosphopantothenoylcysteine synthetase</fullName>
            <shortName evidence="3">PPC synthetase</shortName>
            <shortName evidence="3">PPC-S</shortName>
        </alternativeName>
    </domain>
</protein>
<feature type="domain" description="Flavoprotein" evidence="5">
    <location>
        <begin position="7"/>
        <end position="181"/>
    </location>
</feature>
<dbReference type="AlphaFoldDB" id="A0A1V0HL66"/>
<comment type="cofactor">
    <cofactor evidence="3">
        <name>FMN</name>
        <dbReference type="ChEBI" id="CHEBI:58210"/>
    </cofactor>
    <text evidence="3">Binds 1 FMN per subunit.</text>
</comment>
<dbReference type="GO" id="GO:0015941">
    <property type="term" value="P:pantothenate catabolic process"/>
    <property type="evidence" value="ECO:0007669"/>
    <property type="project" value="InterPro"/>
</dbReference>
<proteinExistence type="inferred from homology"/>
<comment type="catalytic activity">
    <reaction evidence="3 4">
        <text>N-[(R)-4-phosphopantothenoyl]-L-cysteine + H(+) = (R)-4'-phosphopantetheine + CO2</text>
        <dbReference type="Rhea" id="RHEA:16793"/>
        <dbReference type="ChEBI" id="CHEBI:15378"/>
        <dbReference type="ChEBI" id="CHEBI:16526"/>
        <dbReference type="ChEBI" id="CHEBI:59458"/>
        <dbReference type="ChEBI" id="CHEBI:61723"/>
        <dbReference type="EC" id="4.1.1.36"/>
    </reaction>
</comment>
<feature type="binding site" evidence="3">
    <location>
        <position position="332"/>
    </location>
    <ligand>
        <name>CTP</name>
        <dbReference type="ChEBI" id="CHEBI:37563"/>
    </ligand>
</feature>
<feature type="binding site" evidence="3">
    <location>
        <begin position="313"/>
        <end position="316"/>
    </location>
    <ligand>
        <name>CTP</name>
        <dbReference type="ChEBI" id="CHEBI:37563"/>
    </ligand>
</feature>
<dbReference type="EC" id="4.1.1.36" evidence="3"/>
<feature type="binding site" evidence="3">
    <location>
        <begin position="280"/>
        <end position="282"/>
    </location>
    <ligand>
        <name>CTP</name>
        <dbReference type="ChEBI" id="CHEBI:37563"/>
    </ligand>
</feature>
<dbReference type="UniPathway" id="UPA00241">
    <property type="reaction ID" value="UER00353"/>
</dbReference>
<keyword evidence="3 4" id="KW-0288">FMN</keyword>
<dbReference type="STRING" id="428411.AOQ87_02495"/>
<dbReference type="GO" id="GO:0004632">
    <property type="term" value="F:phosphopantothenate--cysteine ligase activity"/>
    <property type="evidence" value="ECO:0007669"/>
    <property type="project" value="UniProtKB-UniRule"/>
</dbReference>
<gene>
    <name evidence="3" type="primary">coaBC</name>
    <name evidence="7" type="ORF">AOQ87_02495</name>
</gene>
<dbReference type="NCBIfam" id="TIGR00521">
    <property type="entry name" value="coaBC_dfp"/>
    <property type="match status" value="1"/>
</dbReference>
<evidence type="ECO:0000259" key="5">
    <source>
        <dbReference type="Pfam" id="PF02441"/>
    </source>
</evidence>
<evidence type="ECO:0000256" key="2">
    <source>
        <dbReference type="ARBA" id="ARBA00023239"/>
    </source>
</evidence>
<feature type="region of interest" description="Phosphopantothenate--cysteine ligase" evidence="3">
    <location>
        <begin position="198"/>
        <end position="417"/>
    </location>
</feature>
<dbReference type="GO" id="GO:0010181">
    <property type="term" value="F:FMN binding"/>
    <property type="evidence" value="ECO:0007669"/>
    <property type="project" value="UniProtKB-UniRule"/>
</dbReference>
<evidence type="ECO:0000256" key="4">
    <source>
        <dbReference type="RuleBase" id="RU364078"/>
    </source>
</evidence>
<reference evidence="7 8" key="1">
    <citation type="submission" date="2015-10" db="EMBL/GenBank/DDBJ databases">
        <title>Survey of human and primate louse endosymbionts.</title>
        <authorList>
            <person name="Boyd B.M."/>
        </authorList>
    </citation>
    <scope>NUCLEOTIDE SEQUENCE [LARGE SCALE GENOMIC DNA]</scope>
    <source>
        <strain evidence="7 8">PTSK</strain>
    </source>
</reference>
<dbReference type="Gene3D" id="3.40.50.10300">
    <property type="entry name" value="CoaB-like"/>
    <property type="match status" value="1"/>
</dbReference>
<dbReference type="InterPro" id="IPR036551">
    <property type="entry name" value="Flavin_trans-like"/>
</dbReference>
<keyword evidence="1 3" id="KW-0210">Decarboxylase</keyword>
<dbReference type="SUPFAM" id="SSF102645">
    <property type="entry name" value="CoaB-like"/>
    <property type="match status" value="1"/>
</dbReference>
<accession>A0A1V0HL66</accession>
<evidence type="ECO:0000259" key="6">
    <source>
        <dbReference type="Pfam" id="PF04127"/>
    </source>
</evidence>
<feature type="region of interest" description="Phosphopantothenoylcysteine decarboxylase" evidence="3">
    <location>
        <begin position="1"/>
        <end position="197"/>
    </location>
</feature>
<dbReference type="EMBL" id="CP012839">
    <property type="protein sequence ID" value="ARC53492.1"/>
    <property type="molecule type" value="Genomic_DNA"/>
</dbReference>
<dbReference type="RefSeq" id="WP_080626675.1">
    <property type="nucleotide sequence ID" value="NZ_CP012839.1"/>
</dbReference>
<dbReference type="PANTHER" id="PTHR14359">
    <property type="entry name" value="HOMO-OLIGOMERIC FLAVIN CONTAINING CYS DECARBOXYLASE FAMILY"/>
    <property type="match status" value="1"/>
</dbReference>
<keyword evidence="2 3" id="KW-0456">Lyase</keyword>
<name>A0A1V0HL66_9ENTR</name>
<comment type="cofactor">
    <cofactor evidence="3">
        <name>Mg(2+)</name>
        <dbReference type="ChEBI" id="CHEBI:18420"/>
    </cofactor>
</comment>
<comment type="function">
    <text evidence="3">Catalyzes two sequential steps in the biosynthesis of coenzyme A. In the first step cysteine is conjugated to 4'-phosphopantothenate to form 4-phosphopantothenoylcysteine. In the second step the latter compound is decarboxylated to form 4'-phosphopantotheine.</text>
</comment>
<dbReference type="GO" id="GO:0015937">
    <property type="term" value="P:coenzyme A biosynthetic process"/>
    <property type="evidence" value="ECO:0007669"/>
    <property type="project" value="UniProtKB-UniRule"/>
</dbReference>
<feature type="binding site" evidence="3">
    <location>
        <position position="352"/>
    </location>
    <ligand>
        <name>CTP</name>
        <dbReference type="ChEBI" id="CHEBI:37563"/>
    </ligand>
</feature>
<dbReference type="HAMAP" id="MF_02225">
    <property type="entry name" value="CoaBC"/>
    <property type="match status" value="1"/>
</dbReference>
<dbReference type="Proteomes" id="UP000242793">
    <property type="component" value="Chromosome"/>
</dbReference>
<feature type="binding site" evidence="3">
    <location>
        <position position="348"/>
    </location>
    <ligand>
        <name>CTP</name>
        <dbReference type="ChEBI" id="CHEBI:37563"/>
    </ligand>
</feature>
<keyword evidence="3 4" id="KW-0285">Flavoprotein</keyword>
<dbReference type="InterPro" id="IPR007085">
    <property type="entry name" value="DNA/pantothenate-metab_flavo_C"/>
</dbReference>
<dbReference type="InterPro" id="IPR035929">
    <property type="entry name" value="CoaB-like_sf"/>
</dbReference>
<comment type="pathway">
    <text evidence="3 4">Cofactor biosynthesis; coenzyme A biosynthesis; CoA from (R)-pantothenate: step 3/5.</text>
</comment>
<dbReference type="Pfam" id="PF02441">
    <property type="entry name" value="Flavoprotein"/>
    <property type="match status" value="1"/>
</dbReference>
<dbReference type="Gene3D" id="3.40.50.1950">
    <property type="entry name" value="Flavin prenyltransferase-like"/>
    <property type="match status" value="1"/>
</dbReference>
<feature type="binding site" evidence="3">
    <location>
        <position position="286"/>
    </location>
    <ligand>
        <name>CTP</name>
        <dbReference type="ChEBI" id="CHEBI:37563"/>
    </ligand>
</feature>
<sequence length="417" mass="46706">MNNLQNKKILIGVSGSIAAYKIPELIRIFRKEGAEVKVVMTDLARLFVTPLVLQAISGYPVLENRNGMIVDNQEDCSIRHIDLGRWADLILLAPATADLLARMSIGMTNDLLTAICLAAESEKKIAIAPSMNKQMYQSKTTQKNISILKSRGMLIWGPCEGEQICGGFGLGRMIEPIQIVNLTSRLFQYDQDMKGIRIMVTAGPTQEKIDVMKFLSNYSSGKMGFAIAQASAERGAEVTLISGPVHLDTPPCVHRINVISALEMNEEVQKIIKKQDIFVGCAAVSDYRPKQFLSEEKIDSDLKNVQLTLTKNPDIIKNIGRMNSDRPYTIGFSAETRMENLISNSYIKKTNKNLDLICANNIALKNHGFHTEGNSLHLVWSKDKFEFIPYDHKIKISHQLLSKILPRYEEKSKHQNT</sequence>
<keyword evidence="8" id="KW-1185">Reference proteome</keyword>
<dbReference type="PANTHER" id="PTHR14359:SF6">
    <property type="entry name" value="PHOSPHOPANTOTHENOYLCYSTEINE DECARBOXYLASE"/>
    <property type="match status" value="1"/>
</dbReference>
<comment type="similarity">
    <text evidence="3 4">In the N-terminal section; belongs to the HFCD (homo-oligomeric flavin containing Cys decarboxylase) superfamily.</text>
</comment>
<dbReference type="GO" id="GO:0071513">
    <property type="term" value="C:phosphopantothenoylcysteine decarboxylase complex"/>
    <property type="evidence" value="ECO:0007669"/>
    <property type="project" value="TreeGrafter"/>
</dbReference>
<keyword evidence="3 4" id="KW-0436">Ligase</keyword>
<comment type="function">
    <text evidence="4">Catalyzes two steps in the biosynthesis of coenzyme A. In the first step cysteine is conjugated to 4'-phosphopantothenate to form 4-phosphopantothenoylcysteine, in the latter compound is decarboxylated to form 4'-phosphopantotheine.</text>
</comment>
<evidence type="ECO:0000256" key="3">
    <source>
        <dbReference type="HAMAP-Rule" id="MF_02225"/>
    </source>
</evidence>
<evidence type="ECO:0000256" key="1">
    <source>
        <dbReference type="ARBA" id="ARBA00022793"/>
    </source>
</evidence>
<comment type="similarity">
    <text evidence="3 4">In the C-terminal section; belongs to the PPC synthetase family.</text>
</comment>
<feature type="binding site" evidence="3">
    <location>
        <position position="297"/>
    </location>
    <ligand>
        <name>CTP</name>
        <dbReference type="ChEBI" id="CHEBI:37563"/>
    </ligand>
</feature>
<dbReference type="GO" id="GO:0046872">
    <property type="term" value="F:metal ion binding"/>
    <property type="evidence" value="ECO:0007669"/>
    <property type="project" value="UniProtKB-KW"/>
</dbReference>
<feature type="domain" description="DNA/pantothenate metabolism flavoprotein C-terminal" evidence="6">
    <location>
        <begin position="193"/>
        <end position="405"/>
    </location>
</feature>
<dbReference type="Pfam" id="PF04127">
    <property type="entry name" value="DFP"/>
    <property type="match status" value="1"/>
</dbReference>
<organism evidence="7 8">
    <name type="scientific">Candidatus Riesia pediculischaeffi</name>
    <dbReference type="NCBI Taxonomy" id="428411"/>
    <lineage>
        <taxon>Bacteria</taxon>
        <taxon>Pseudomonadati</taxon>
        <taxon>Pseudomonadota</taxon>
        <taxon>Gammaproteobacteria</taxon>
        <taxon>Enterobacterales</taxon>
        <taxon>Enterobacteriaceae</taxon>
        <taxon>Candidatus Riesia</taxon>
    </lineage>
</organism>
<dbReference type="KEGG" id="rped:AOQ87_02495"/>